<keyword evidence="3" id="KW-1185">Reference proteome</keyword>
<dbReference type="EMBL" id="BMAV01017497">
    <property type="protein sequence ID" value="GFY69198.1"/>
    <property type="molecule type" value="Genomic_DNA"/>
</dbReference>
<evidence type="ECO:0000313" key="2">
    <source>
        <dbReference type="EMBL" id="GFY69198.1"/>
    </source>
</evidence>
<gene>
    <name evidence="2" type="ORF">TNIN_100381</name>
</gene>
<protein>
    <submittedName>
        <fullName evidence="2">Uncharacterized protein</fullName>
    </submittedName>
</protein>
<dbReference type="AlphaFoldDB" id="A0A8X7CHJ2"/>
<accession>A0A8X7CHJ2</accession>
<comment type="caution">
    <text evidence="2">The sequence shown here is derived from an EMBL/GenBank/DDBJ whole genome shotgun (WGS) entry which is preliminary data.</text>
</comment>
<evidence type="ECO:0000313" key="3">
    <source>
        <dbReference type="Proteomes" id="UP000886998"/>
    </source>
</evidence>
<feature type="region of interest" description="Disordered" evidence="1">
    <location>
        <begin position="110"/>
        <end position="142"/>
    </location>
</feature>
<dbReference type="Proteomes" id="UP000886998">
    <property type="component" value="Unassembled WGS sequence"/>
</dbReference>
<reference evidence="2" key="1">
    <citation type="submission" date="2020-08" db="EMBL/GenBank/DDBJ databases">
        <title>Multicomponent nature underlies the extraordinary mechanical properties of spider dragline silk.</title>
        <authorList>
            <person name="Kono N."/>
            <person name="Nakamura H."/>
            <person name="Mori M."/>
            <person name="Yoshida Y."/>
            <person name="Ohtoshi R."/>
            <person name="Malay A.D."/>
            <person name="Moran D.A.P."/>
            <person name="Tomita M."/>
            <person name="Numata K."/>
            <person name="Arakawa K."/>
        </authorList>
    </citation>
    <scope>NUCLEOTIDE SEQUENCE</scope>
</reference>
<evidence type="ECO:0000256" key="1">
    <source>
        <dbReference type="SAM" id="MobiDB-lite"/>
    </source>
</evidence>
<organism evidence="2 3">
    <name type="scientific">Trichonephila inaurata madagascariensis</name>
    <dbReference type="NCBI Taxonomy" id="2747483"/>
    <lineage>
        <taxon>Eukaryota</taxon>
        <taxon>Metazoa</taxon>
        <taxon>Ecdysozoa</taxon>
        <taxon>Arthropoda</taxon>
        <taxon>Chelicerata</taxon>
        <taxon>Arachnida</taxon>
        <taxon>Araneae</taxon>
        <taxon>Araneomorphae</taxon>
        <taxon>Entelegynae</taxon>
        <taxon>Araneoidea</taxon>
        <taxon>Nephilidae</taxon>
        <taxon>Trichonephila</taxon>
        <taxon>Trichonephila inaurata</taxon>
    </lineage>
</organism>
<name>A0A8X7CHJ2_9ARAC</name>
<sequence>MRVEGVICVISTWLSPLPFPLWYKRARECGLLMNDHEMEYRTRLGWEWRCHWRVGELSGLNGWFLNYATVSGSNADRCKVPYLKKGIDANKKITGTSTVIRPMVHEEGLTVPDSPANISTGNEMEGNRSKPEEAPNNINNSPNPTLFEMLDPYIHPKFELHHVPFMT</sequence>
<proteinExistence type="predicted"/>